<dbReference type="PRINTS" id="PR00466">
    <property type="entry name" value="GP91PHOX"/>
</dbReference>
<dbReference type="InterPro" id="IPR013130">
    <property type="entry name" value="Fe3_Rdtase_TM_dom"/>
</dbReference>
<evidence type="ECO:0000256" key="2">
    <source>
        <dbReference type="ARBA" id="ARBA00022630"/>
    </source>
</evidence>
<name>A0AAV1DZS4_OLDCO</name>
<dbReference type="Gene3D" id="3.40.50.80">
    <property type="entry name" value="Nucleotide-binding domain of ferredoxin-NADP reductase (FNR) module"/>
    <property type="match status" value="2"/>
</dbReference>
<evidence type="ECO:0000256" key="5">
    <source>
        <dbReference type="ARBA" id="ARBA00022989"/>
    </source>
</evidence>
<dbReference type="InterPro" id="IPR013121">
    <property type="entry name" value="Fe_red_NAD-bd_6"/>
</dbReference>
<feature type="transmembrane region" description="Helical" evidence="8">
    <location>
        <begin position="104"/>
        <end position="127"/>
    </location>
</feature>
<feature type="domain" description="FAD-binding FR-type" evidence="9">
    <location>
        <begin position="310"/>
        <end position="420"/>
    </location>
</feature>
<dbReference type="Pfam" id="PF08030">
    <property type="entry name" value="NAD_binding_6"/>
    <property type="match status" value="1"/>
</dbReference>
<evidence type="ECO:0000256" key="4">
    <source>
        <dbReference type="ARBA" id="ARBA00022827"/>
    </source>
</evidence>
<feature type="transmembrane region" description="Helical" evidence="8">
    <location>
        <begin position="56"/>
        <end position="76"/>
    </location>
</feature>
<evidence type="ECO:0000259" key="9">
    <source>
        <dbReference type="PROSITE" id="PS51384"/>
    </source>
</evidence>
<reference evidence="10" key="1">
    <citation type="submission" date="2023-03" db="EMBL/GenBank/DDBJ databases">
        <authorList>
            <person name="Julca I."/>
        </authorList>
    </citation>
    <scope>NUCLEOTIDE SEQUENCE</scope>
</reference>
<dbReference type="InterPro" id="IPR050369">
    <property type="entry name" value="RBOH/FRE"/>
</dbReference>
<dbReference type="InterPro" id="IPR017927">
    <property type="entry name" value="FAD-bd_FR_type"/>
</dbReference>
<keyword evidence="4" id="KW-0274">FAD</keyword>
<evidence type="ECO:0000313" key="11">
    <source>
        <dbReference type="Proteomes" id="UP001161247"/>
    </source>
</evidence>
<keyword evidence="3 8" id="KW-0812">Transmembrane</keyword>
<dbReference type="PROSITE" id="PS51384">
    <property type="entry name" value="FAD_FR"/>
    <property type="match status" value="1"/>
</dbReference>
<dbReference type="PANTHER" id="PTHR11972:SF155">
    <property type="entry name" value="FERRIC REDUCTION OXIDASE 8, MITOCHONDRIAL"/>
    <property type="match status" value="1"/>
</dbReference>
<organism evidence="10 11">
    <name type="scientific">Oldenlandia corymbosa var. corymbosa</name>
    <dbReference type="NCBI Taxonomy" id="529605"/>
    <lineage>
        <taxon>Eukaryota</taxon>
        <taxon>Viridiplantae</taxon>
        <taxon>Streptophyta</taxon>
        <taxon>Embryophyta</taxon>
        <taxon>Tracheophyta</taxon>
        <taxon>Spermatophyta</taxon>
        <taxon>Magnoliopsida</taxon>
        <taxon>eudicotyledons</taxon>
        <taxon>Gunneridae</taxon>
        <taxon>Pentapetalae</taxon>
        <taxon>asterids</taxon>
        <taxon>lamiids</taxon>
        <taxon>Gentianales</taxon>
        <taxon>Rubiaceae</taxon>
        <taxon>Rubioideae</taxon>
        <taxon>Spermacoceae</taxon>
        <taxon>Hedyotis-Oldenlandia complex</taxon>
        <taxon>Oldenlandia</taxon>
    </lineage>
</organism>
<dbReference type="GO" id="GO:0005886">
    <property type="term" value="C:plasma membrane"/>
    <property type="evidence" value="ECO:0007669"/>
    <property type="project" value="TreeGrafter"/>
</dbReference>
<keyword evidence="11" id="KW-1185">Reference proteome</keyword>
<evidence type="ECO:0000256" key="7">
    <source>
        <dbReference type="ARBA" id="ARBA00023136"/>
    </source>
</evidence>
<keyword evidence="7 8" id="KW-0472">Membrane</keyword>
<feature type="transmembrane region" description="Helical" evidence="8">
    <location>
        <begin position="7"/>
        <end position="27"/>
    </location>
</feature>
<feature type="transmembrane region" description="Helical" evidence="8">
    <location>
        <begin position="237"/>
        <end position="254"/>
    </location>
</feature>
<feature type="transmembrane region" description="Helical" evidence="8">
    <location>
        <begin position="162"/>
        <end position="185"/>
    </location>
</feature>
<dbReference type="SFLD" id="SFLDG01168">
    <property type="entry name" value="Ferric_reductase_subgroup_(FRE"/>
    <property type="match status" value="1"/>
</dbReference>
<dbReference type="PANTHER" id="PTHR11972">
    <property type="entry name" value="NADPH OXIDASE"/>
    <property type="match status" value="1"/>
</dbReference>
<proteinExistence type="predicted"/>
<protein>
    <submittedName>
        <fullName evidence="10">OLC1v1013209C1</fullName>
    </submittedName>
</protein>
<gene>
    <name evidence="10" type="ORF">OLC1_LOCUS19856</name>
</gene>
<dbReference type="InterPro" id="IPR017938">
    <property type="entry name" value="Riboflavin_synthase-like_b-brl"/>
</dbReference>
<evidence type="ECO:0000313" key="10">
    <source>
        <dbReference type="EMBL" id="CAI9112727.1"/>
    </source>
</evidence>
<dbReference type="Pfam" id="PF08022">
    <property type="entry name" value="FAD_binding_8"/>
    <property type="match status" value="1"/>
</dbReference>
<dbReference type="SUPFAM" id="SSF52343">
    <property type="entry name" value="Ferredoxin reductase-like, C-terminal NADP-linked domain"/>
    <property type="match status" value="1"/>
</dbReference>
<evidence type="ECO:0000256" key="3">
    <source>
        <dbReference type="ARBA" id="ARBA00022692"/>
    </source>
</evidence>
<keyword evidence="5 8" id="KW-1133">Transmembrane helix</keyword>
<dbReference type="SUPFAM" id="SSF63380">
    <property type="entry name" value="Riboflavin synthase domain-like"/>
    <property type="match status" value="1"/>
</dbReference>
<evidence type="ECO:0000256" key="1">
    <source>
        <dbReference type="ARBA" id="ARBA00004141"/>
    </source>
</evidence>
<dbReference type="CDD" id="cd06186">
    <property type="entry name" value="NOX_Duox_like_FAD_NADP"/>
    <property type="match status" value="1"/>
</dbReference>
<dbReference type="SFLD" id="SFLDS00052">
    <property type="entry name" value="Ferric_Reductase_Domain"/>
    <property type="match status" value="1"/>
</dbReference>
<evidence type="ECO:0000256" key="8">
    <source>
        <dbReference type="SAM" id="Phobius"/>
    </source>
</evidence>
<feature type="transmembrane region" description="Helical" evidence="8">
    <location>
        <begin position="197"/>
        <end position="217"/>
    </location>
</feature>
<evidence type="ECO:0000256" key="6">
    <source>
        <dbReference type="ARBA" id="ARBA00023002"/>
    </source>
</evidence>
<accession>A0AAV1DZS4</accession>
<feature type="transmembrane region" description="Helical" evidence="8">
    <location>
        <begin position="266"/>
        <end position="283"/>
    </location>
</feature>
<keyword evidence="2" id="KW-0285">Flavoprotein</keyword>
<feature type="transmembrane region" description="Helical" evidence="8">
    <location>
        <begin position="538"/>
        <end position="563"/>
    </location>
</feature>
<dbReference type="GO" id="GO:0000293">
    <property type="term" value="F:ferric-chelate reductase activity"/>
    <property type="evidence" value="ECO:0007669"/>
    <property type="project" value="TreeGrafter"/>
</dbReference>
<dbReference type="Proteomes" id="UP001161247">
    <property type="component" value="Chromosome 7"/>
</dbReference>
<sequence>MGGKTSLLMLRMLMVLLFSGWISLWVLKPTEMWAKKWKQAEEKATKTVFNYNGLDFAVYTLPFLAFAMVGFVYLEVKSKREVIRRPEKKLIHDLHNPLVVSRNVGILTGFEILIVSVFIAFLSWTFYAHISNDFKKLEPIKSLKLNVKWQYKFFKVATRYGLLSEACLALLLLPILRGMAIFRILGIQFEVSVRYHIWLGTTMMLFATLHGVGTFFIWGIKHTVQDKMWRWQPTGRIYLAGEIALLAGLVMWMTSLPQIRRRHFEIFYYTHHLYIIFFVFLLFHLGDRHFYMVLPGVFLFVLDKVLQFVQSWPQTFILSARVLPCKAVELILPKDPKLHYSPGSVIFIKIPHISKLQWHSFSITSSCRVDKSSLSIMIKSEGWWTSALYNLILATRDGEADQMKCLPVAVEGPYGPKSANFQRYDSLVLVAGGIGITPFLSILQEIAATPSNAKHILPEQILLIYAVKKSQDISLLNPILSLIPTGQRSCLKLNIFVTREVQSDRRTLKELLDEGFQVQTINFDTRCSRNAAQEVESLPWMTAVIGLSSVIFLVFLTCFNLYIQPLVKNHGAKVPSSVTDLLLLCSFTIAIICSSLLAIFLRLKRMRKETPPFSGVLEKTAKPSSTQRDHTLVEHEIHFGGRPDFKELFRKFTKEIRGSNVGVFVCGPESMKESVALTCKPNSPAFRVDGEKSKLSVNFHSLNFTL</sequence>
<dbReference type="InterPro" id="IPR039261">
    <property type="entry name" value="FNR_nucleotide-bd"/>
</dbReference>
<dbReference type="AlphaFoldDB" id="A0AAV1DZS4"/>
<dbReference type="InterPro" id="IPR013112">
    <property type="entry name" value="FAD-bd_8"/>
</dbReference>
<feature type="transmembrane region" description="Helical" evidence="8">
    <location>
        <begin position="578"/>
        <end position="601"/>
    </location>
</feature>
<keyword evidence="6" id="KW-0560">Oxidoreductase</keyword>
<comment type="subcellular location">
    <subcellularLocation>
        <location evidence="1">Membrane</location>
        <topology evidence="1">Multi-pass membrane protein</topology>
    </subcellularLocation>
</comment>
<dbReference type="InterPro" id="IPR000778">
    <property type="entry name" value="Cyt_b245_heavy_chain"/>
</dbReference>
<dbReference type="EMBL" id="OX459124">
    <property type="protein sequence ID" value="CAI9112727.1"/>
    <property type="molecule type" value="Genomic_DNA"/>
</dbReference>
<dbReference type="Pfam" id="PF01794">
    <property type="entry name" value="Ferric_reduct"/>
    <property type="match status" value="1"/>
</dbReference>